<dbReference type="Gene3D" id="3.40.50.300">
    <property type="entry name" value="P-loop containing nucleotide triphosphate hydrolases"/>
    <property type="match status" value="1"/>
</dbReference>
<evidence type="ECO:0000256" key="5">
    <source>
        <dbReference type="ARBA" id="ARBA00022801"/>
    </source>
</evidence>
<evidence type="ECO:0000256" key="4">
    <source>
        <dbReference type="ARBA" id="ARBA00022741"/>
    </source>
</evidence>
<dbReference type="NCBIfam" id="TIGR00345">
    <property type="entry name" value="GET3_arsA_TRC40"/>
    <property type="match status" value="1"/>
</dbReference>
<name>A0A8J8NMP3_HALGN</name>
<keyword evidence="6 8" id="KW-0256">Endoplasmic reticulum</keyword>
<dbReference type="InterPro" id="IPR027417">
    <property type="entry name" value="P-loop_NTPase"/>
</dbReference>
<keyword evidence="7 8" id="KW-0067">ATP-binding</keyword>
<evidence type="ECO:0000256" key="2">
    <source>
        <dbReference type="ARBA" id="ARBA00022448"/>
    </source>
</evidence>
<comment type="function">
    <text evidence="8">ATPase required for the post-translational delivery of tail-anchored (TA) proteins to the endoplasmic reticulum. Recognizes and selectively binds the transmembrane domain of TA proteins in the cytosol. This complex then targets to the endoplasmic reticulum by membrane-bound receptors, where the tail-anchored protein is released for insertion. This process is regulated by ATP binding and hydrolysis. ATP binding drives the homodimer towards the closed dimer state, facilitating recognition of newly synthesized TA membrane proteins. ATP hydrolysis is required for insertion. Subsequently, the homodimer reverts towards the open dimer state, lowering its affinity for the membrane-bound receptor, and returning it to the cytosol to initiate a new round of targeting.</text>
</comment>
<comment type="similarity">
    <text evidence="1 8">Belongs to the arsA ATPase family.</text>
</comment>
<dbReference type="GO" id="GO:0071816">
    <property type="term" value="P:tail-anchored membrane protein insertion into ER membrane"/>
    <property type="evidence" value="ECO:0007669"/>
    <property type="project" value="TreeGrafter"/>
</dbReference>
<dbReference type="PANTHER" id="PTHR10803">
    <property type="entry name" value="ARSENICAL PUMP-DRIVING ATPASE ARSENITE-TRANSLOCATING ATPASE"/>
    <property type="match status" value="1"/>
</dbReference>
<dbReference type="CDD" id="cd02035">
    <property type="entry name" value="ArsA"/>
    <property type="match status" value="1"/>
</dbReference>
<gene>
    <name evidence="10" type="ORF">FGO68_gene9434</name>
</gene>
<dbReference type="Pfam" id="PF02374">
    <property type="entry name" value="ArsA_ATPase"/>
    <property type="match status" value="1"/>
</dbReference>
<feature type="binding site" evidence="8">
    <location>
        <position position="282"/>
    </location>
    <ligand>
        <name>Zn(2+)</name>
        <dbReference type="ChEBI" id="CHEBI:29105"/>
        <note>ligand shared between dimeric partners</note>
    </ligand>
</feature>
<keyword evidence="2 8" id="KW-0813">Transport</keyword>
<reference evidence="10" key="1">
    <citation type="submission" date="2019-06" db="EMBL/GenBank/DDBJ databases">
        <authorList>
            <person name="Zheng W."/>
        </authorList>
    </citation>
    <scope>NUCLEOTIDE SEQUENCE</scope>
    <source>
        <strain evidence="10">QDHG01</strain>
    </source>
</reference>
<evidence type="ECO:0000256" key="6">
    <source>
        <dbReference type="ARBA" id="ARBA00022824"/>
    </source>
</evidence>
<dbReference type="GO" id="GO:0016887">
    <property type="term" value="F:ATP hydrolysis activity"/>
    <property type="evidence" value="ECO:0007669"/>
    <property type="project" value="InterPro"/>
</dbReference>
<dbReference type="GO" id="GO:0046872">
    <property type="term" value="F:metal ion binding"/>
    <property type="evidence" value="ECO:0007669"/>
    <property type="project" value="UniProtKB-KW"/>
</dbReference>
<evidence type="ECO:0000256" key="8">
    <source>
        <dbReference type="HAMAP-Rule" id="MF_03112"/>
    </source>
</evidence>
<sequence length="336" mass="37545">MESTSQFEPTLMNIVNQKSLKWVFVGGKGGVGKTTTSSSIAVEMSKHRDSVLIISTDPAHNLSDAFDQKFTNQPTIVKGFTNLYCMEVDATVSAENNQLLKSMGIDDSQGGGASFMKEFMSSVPGIDEATSFGEVIKSLDTYKFDLVIFDTAPTGHTLRLLNFPNILDKALLKMIQMKEKFGSMLGQFSGLLGGGASGPGGEDMQKKLFDSLDTMKQKIVEVNNQFKDPEKTTFIAVCIPEFLSLYETERLAIELAKFEIDIHNIVINQVCFPEVENPCRKCTARRKMQDKYIAQLKEIYDDFHLTINPQLDEEVRGLDKLREYGKLLFEGYKHPA</sequence>
<evidence type="ECO:0000256" key="1">
    <source>
        <dbReference type="ARBA" id="ARBA00011040"/>
    </source>
</evidence>
<comment type="subunit">
    <text evidence="8">Homodimer.</text>
</comment>
<comment type="caution">
    <text evidence="10">The sequence shown here is derived from an EMBL/GenBank/DDBJ whole genome shotgun (WGS) entry which is preliminary data.</text>
</comment>
<keyword evidence="11" id="KW-1185">Reference proteome</keyword>
<dbReference type="GO" id="GO:0005524">
    <property type="term" value="F:ATP binding"/>
    <property type="evidence" value="ECO:0007669"/>
    <property type="project" value="UniProtKB-UniRule"/>
</dbReference>
<dbReference type="FunFam" id="3.40.50.300:FF:000235">
    <property type="entry name" value="ATPase ASNA1"/>
    <property type="match status" value="1"/>
</dbReference>
<dbReference type="Proteomes" id="UP000785679">
    <property type="component" value="Unassembled WGS sequence"/>
</dbReference>
<feature type="domain" description="ArsA/GET3 Anion-transporting ATPase-like" evidence="9">
    <location>
        <begin position="21"/>
        <end position="329"/>
    </location>
</feature>
<keyword evidence="8" id="KW-0479">Metal-binding</keyword>
<dbReference type="AlphaFoldDB" id="A0A8J8NMP3"/>
<dbReference type="EC" id="3.6.-.-" evidence="8"/>
<organism evidence="10 11">
    <name type="scientific">Halteria grandinella</name>
    <dbReference type="NCBI Taxonomy" id="5974"/>
    <lineage>
        <taxon>Eukaryota</taxon>
        <taxon>Sar</taxon>
        <taxon>Alveolata</taxon>
        <taxon>Ciliophora</taxon>
        <taxon>Intramacronucleata</taxon>
        <taxon>Spirotrichea</taxon>
        <taxon>Stichotrichia</taxon>
        <taxon>Sporadotrichida</taxon>
        <taxon>Halteriidae</taxon>
        <taxon>Halteria</taxon>
    </lineage>
</organism>
<evidence type="ECO:0000256" key="3">
    <source>
        <dbReference type="ARBA" id="ARBA00022490"/>
    </source>
</evidence>
<feature type="binding site" evidence="8">
    <location>
        <position position="279"/>
    </location>
    <ligand>
        <name>Zn(2+)</name>
        <dbReference type="ChEBI" id="CHEBI:29105"/>
        <note>ligand shared between dimeric partners</note>
    </ligand>
</feature>
<dbReference type="InterPro" id="IPR027542">
    <property type="entry name" value="ATPase_ArsA/GET3_euk"/>
</dbReference>
<dbReference type="HAMAP" id="MF_03112">
    <property type="entry name" value="Asna1_Get3"/>
    <property type="match status" value="1"/>
</dbReference>
<evidence type="ECO:0000259" key="9">
    <source>
        <dbReference type="Pfam" id="PF02374"/>
    </source>
</evidence>
<protein>
    <recommendedName>
        <fullName evidence="8">ATPase ASNA1 homolog</fullName>
        <ecNumber evidence="8">3.6.-.-</ecNumber>
    </recommendedName>
    <alternativeName>
        <fullName evidence="8">Arsenical pump-driving ATPase homolog</fullName>
    </alternativeName>
    <alternativeName>
        <fullName evidence="8">Arsenite-stimulated ATPase</fullName>
    </alternativeName>
</protein>
<feature type="binding site" evidence="8">
    <location>
        <position position="241"/>
    </location>
    <ligand>
        <name>ATP</name>
        <dbReference type="ChEBI" id="CHEBI:30616"/>
    </ligand>
</feature>
<evidence type="ECO:0000313" key="10">
    <source>
        <dbReference type="EMBL" id="TNV77654.1"/>
    </source>
</evidence>
<feature type="binding site" evidence="8">
    <location>
        <begin position="28"/>
        <end position="35"/>
    </location>
    <ligand>
        <name>ATP</name>
        <dbReference type="ChEBI" id="CHEBI:30616"/>
    </ligand>
</feature>
<accession>A0A8J8NMP3</accession>
<dbReference type="GO" id="GO:0043529">
    <property type="term" value="C:GET complex"/>
    <property type="evidence" value="ECO:0007669"/>
    <property type="project" value="TreeGrafter"/>
</dbReference>
<dbReference type="InterPro" id="IPR025723">
    <property type="entry name" value="ArsA/GET3_ATPase-like"/>
</dbReference>
<keyword evidence="8" id="KW-0862">Zinc</keyword>
<evidence type="ECO:0000313" key="11">
    <source>
        <dbReference type="Proteomes" id="UP000785679"/>
    </source>
</evidence>
<comment type="subcellular location">
    <subcellularLocation>
        <location evidence="8">Cytoplasm</location>
    </subcellularLocation>
    <subcellularLocation>
        <location evidence="8">Endoplasmic reticulum</location>
    </subcellularLocation>
</comment>
<dbReference type="OrthoDB" id="1770at2759"/>
<dbReference type="SUPFAM" id="SSF52540">
    <property type="entry name" value="P-loop containing nucleoside triphosphate hydrolases"/>
    <property type="match status" value="1"/>
</dbReference>
<dbReference type="EMBL" id="RRYP01011554">
    <property type="protein sequence ID" value="TNV77654.1"/>
    <property type="molecule type" value="Genomic_DNA"/>
</dbReference>
<keyword evidence="4 8" id="KW-0547">Nucleotide-binding</keyword>
<proteinExistence type="inferred from homology"/>
<dbReference type="PANTHER" id="PTHR10803:SF3">
    <property type="entry name" value="ATPASE GET3"/>
    <property type="match status" value="1"/>
</dbReference>
<keyword evidence="3 8" id="KW-0963">Cytoplasm</keyword>
<feature type="active site" evidence="8">
    <location>
        <position position="57"/>
    </location>
</feature>
<keyword evidence="5 8" id="KW-0378">Hydrolase</keyword>
<feature type="binding site" evidence="8">
    <location>
        <position position="268"/>
    </location>
    <ligand>
        <name>ATP</name>
        <dbReference type="ChEBI" id="CHEBI:30616"/>
    </ligand>
</feature>
<evidence type="ECO:0000256" key="7">
    <source>
        <dbReference type="ARBA" id="ARBA00022840"/>
    </source>
</evidence>
<dbReference type="InterPro" id="IPR016300">
    <property type="entry name" value="ATPase_ArsA/GET3"/>
</dbReference>